<dbReference type="GO" id="GO:0006508">
    <property type="term" value="P:proteolysis"/>
    <property type="evidence" value="ECO:0007669"/>
    <property type="project" value="InterPro"/>
</dbReference>
<protein>
    <recommendedName>
        <fullName evidence="3">Peptidase A2 domain-containing protein</fullName>
    </recommendedName>
</protein>
<dbReference type="InterPro" id="IPR001969">
    <property type="entry name" value="Aspartic_peptidase_AS"/>
</dbReference>
<dbReference type="PROSITE" id="PS00141">
    <property type="entry name" value="ASP_PROTEASE"/>
    <property type="match status" value="1"/>
</dbReference>
<dbReference type="AlphaFoldDB" id="A0A2T1LQT6"/>
<evidence type="ECO:0000313" key="2">
    <source>
        <dbReference type="Proteomes" id="UP000239001"/>
    </source>
</evidence>
<gene>
    <name evidence="1" type="ORF">C7H19_24325</name>
</gene>
<reference evidence="1 2" key="2">
    <citation type="submission" date="2018-03" db="EMBL/GenBank/DDBJ databases">
        <authorList>
            <person name="Keele B.F."/>
        </authorList>
    </citation>
    <scope>NUCLEOTIDE SEQUENCE [LARGE SCALE GENOMIC DNA]</scope>
    <source>
        <strain evidence="1 2">CCALA 016</strain>
    </source>
</reference>
<dbReference type="Proteomes" id="UP000239001">
    <property type="component" value="Unassembled WGS sequence"/>
</dbReference>
<evidence type="ECO:0000313" key="1">
    <source>
        <dbReference type="EMBL" id="PSF29453.1"/>
    </source>
</evidence>
<sequence length="139" mass="15534">MSDLNRYTYISTDPGLGEAGFRPMLPLCLFHQQNSVTGSGLLDTGASVNVMPYDLGIALGYEWERQTTALSLTGNLSQYEARVVLAEAIVGQFEPVRFVFAWTQAKNLPLILGQVNFFIEFDVCFSRSQLSFDVNRKQL</sequence>
<dbReference type="EMBL" id="PXOH01000064">
    <property type="protein sequence ID" value="PSF29453.1"/>
    <property type="molecule type" value="Genomic_DNA"/>
</dbReference>
<dbReference type="RefSeq" id="WP_106459500.1">
    <property type="nucleotide sequence ID" value="NZ_PXOH01000064.1"/>
</dbReference>
<reference evidence="1 2" key="1">
    <citation type="submission" date="2018-03" db="EMBL/GenBank/DDBJ databases">
        <title>The ancient ancestry and fast evolution of plastids.</title>
        <authorList>
            <person name="Moore K.R."/>
            <person name="Magnabosco C."/>
            <person name="Momper L."/>
            <person name="Gold D.A."/>
            <person name="Bosak T."/>
            <person name="Fournier G.P."/>
        </authorList>
    </citation>
    <scope>NUCLEOTIDE SEQUENCE [LARGE SCALE GENOMIC DNA]</scope>
    <source>
        <strain evidence="1 2">CCALA 016</strain>
    </source>
</reference>
<dbReference type="OrthoDB" id="530362at2"/>
<comment type="caution">
    <text evidence="1">The sequence shown here is derived from an EMBL/GenBank/DDBJ whole genome shotgun (WGS) entry which is preliminary data.</text>
</comment>
<evidence type="ECO:0008006" key="3">
    <source>
        <dbReference type="Google" id="ProtNLM"/>
    </source>
</evidence>
<dbReference type="InterPro" id="IPR021109">
    <property type="entry name" value="Peptidase_aspartic_dom_sf"/>
</dbReference>
<organism evidence="1 2">
    <name type="scientific">Aphanothece hegewaldii CCALA 016</name>
    <dbReference type="NCBI Taxonomy" id="2107694"/>
    <lineage>
        <taxon>Bacteria</taxon>
        <taxon>Bacillati</taxon>
        <taxon>Cyanobacteriota</taxon>
        <taxon>Cyanophyceae</taxon>
        <taxon>Oscillatoriophycideae</taxon>
        <taxon>Chroococcales</taxon>
        <taxon>Aphanothecaceae</taxon>
        <taxon>Aphanothece</taxon>
    </lineage>
</organism>
<keyword evidence="2" id="KW-1185">Reference proteome</keyword>
<accession>A0A2T1LQT6</accession>
<name>A0A2T1LQT6_9CHRO</name>
<proteinExistence type="predicted"/>
<dbReference type="Pfam" id="PF13650">
    <property type="entry name" value="Asp_protease_2"/>
    <property type="match status" value="1"/>
</dbReference>
<dbReference type="Gene3D" id="2.40.70.10">
    <property type="entry name" value="Acid Proteases"/>
    <property type="match status" value="1"/>
</dbReference>
<dbReference type="GO" id="GO:0004190">
    <property type="term" value="F:aspartic-type endopeptidase activity"/>
    <property type="evidence" value="ECO:0007669"/>
    <property type="project" value="InterPro"/>
</dbReference>